<dbReference type="Proteomes" id="UP000221165">
    <property type="component" value="Unassembled WGS sequence"/>
</dbReference>
<gene>
    <name evidence="2" type="ORF">CSUI_003809</name>
</gene>
<organism evidence="2 3">
    <name type="scientific">Cystoisospora suis</name>
    <dbReference type="NCBI Taxonomy" id="483139"/>
    <lineage>
        <taxon>Eukaryota</taxon>
        <taxon>Sar</taxon>
        <taxon>Alveolata</taxon>
        <taxon>Apicomplexa</taxon>
        <taxon>Conoidasida</taxon>
        <taxon>Coccidia</taxon>
        <taxon>Eucoccidiorida</taxon>
        <taxon>Eimeriorina</taxon>
        <taxon>Sarcocystidae</taxon>
        <taxon>Cystoisospora</taxon>
    </lineage>
</organism>
<dbReference type="VEuPathDB" id="ToxoDB:CSUI_003809"/>
<feature type="non-terminal residue" evidence="2">
    <location>
        <position position="539"/>
    </location>
</feature>
<sequence>MQAAMASQAEGQRVLLVIDHFSLHAAATVHLKESLRRFLSSPSVACHLPSLPVKAFHSSSTKTYTTETFPASRHKEASPGSPSAILPFASMASYVGQLVGGNDSSTLPTTLLSRDKLHSSSLSLLITLDTPPGVRTPGSTSGGGGDLLRQQRQLGEVLKSVIGGDSGIGEALLRRSIEETQEALVSSVDQSIFFSYPESLLAQQSRGKSTVLSPRGKKCSSQQNPVTAMGPVYPMIDLESLLVLNSSSSPPLLVADGCAVLSASCFSPALQENFPQSSSSQALIEALKDICRRRYLSLSKATTQRHNIARSSFHTLAPQKGDDVDSSGVHTPQGGTREIGASNAKSSAVYNEKHSMEQQGKISPTERSFFSPQPALITCVAASAFAWQQRILRMQTERQAMMATLKIFVDTWEVEDLASLQIAAGVCTAQRAGRVFSQAEQVILLRAAATLLFAPPTEEIEERFSHTAHHPTSSFSPFSSSSTPQRRDFPLFSNSGERIVTFDEACSFQEEILRLFKEENFHTFRMLETYLSCERYESS</sequence>
<comment type="caution">
    <text evidence="2">The sequence shown here is derived from an EMBL/GenBank/DDBJ whole genome shotgun (WGS) entry which is preliminary data.</text>
</comment>
<evidence type="ECO:0000313" key="3">
    <source>
        <dbReference type="Proteomes" id="UP000221165"/>
    </source>
</evidence>
<proteinExistence type="predicted"/>
<accession>A0A2C6L410</accession>
<dbReference type="EMBL" id="MIGC01001720">
    <property type="protein sequence ID" value="PHJ22343.1"/>
    <property type="molecule type" value="Genomic_DNA"/>
</dbReference>
<feature type="compositionally biased region" description="Low complexity" evidence="1">
    <location>
        <begin position="471"/>
        <end position="484"/>
    </location>
</feature>
<dbReference type="GeneID" id="94427215"/>
<keyword evidence="3" id="KW-1185">Reference proteome</keyword>
<dbReference type="RefSeq" id="XP_067924020.1">
    <property type="nucleotide sequence ID" value="XM_068064004.1"/>
</dbReference>
<dbReference type="OrthoDB" id="332414at2759"/>
<evidence type="ECO:0000256" key="1">
    <source>
        <dbReference type="SAM" id="MobiDB-lite"/>
    </source>
</evidence>
<feature type="region of interest" description="Disordered" evidence="1">
    <location>
        <begin position="463"/>
        <end position="486"/>
    </location>
</feature>
<protein>
    <submittedName>
        <fullName evidence="2">Signal recognition particle domain protein</fullName>
    </submittedName>
</protein>
<reference evidence="2 3" key="1">
    <citation type="journal article" date="2017" name="Int. J. Parasitol.">
        <title>The genome of the protozoan parasite Cystoisospora suis and a reverse vaccinology approach to identify vaccine candidates.</title>
        <authorList>
            <person name="Palmieri N."/>
            <person name="Shrestha A."/>
            <person name="Ruttkowski B."/>
            <person name="Beck T."/>
            <person name="Vogl C."/>
            <person name="Tomley F."/>
            <person name="Blake D.P."/>
            <person name="Joachim A."/>
        </authorList>
    </citation>
    <scope>NUCLEOTIDE SEQUENCE [LARGE SCALE GENOMIC DNA]</scope>
    <source>
        <strain evidence="2 3">Wien I</strain>
    </source>
</reference>
<name>A0A2C6L410_9APIC</name>
<feature type="region of interest" description="Disordered" evidence="1">
    <location>
        <begin position="317"/>
        <end position="343"/>
    </location>
</feature>
<evidence type="ECO:0000313" key="2">
    <source>
        <dbReference type="EMBL" id="PHJ22343.1"/>
    </source>
</evidence>
<dbReference type="AlphaFoldDB" id="A0A2C6L410"/>